<dbReference type="Pfam" id="PF12146">
    <property type="entry name" value="Hydrolase_4"/>
    <property type="match status" value="1"/>
</dbReference>
<feature type="chain" id="PRO_5008682508" evidence="4">
    <location>
        <begin position="22"/>
        <end position="324"/>
    </location>
</feature>
<dbReference type="AlphaFoldDB" id="A0A1C3TXC8"/>
<protein>
    <submittedName>
        <fullName evidence="6">Predicted dienelactone hydrolase</fullName>
    </submittedName>
</protein>
<gene>
    <name evidence="6" type="ORF">GA0061102_1001145</name>
</gene>
<evidence type="ECO:0000256" key="3">
    <source>
        <dbReference type="ARBA" id="ARBA00023098"/>
    </source>
</evidence>
<dbReference type="PANTHER" id="PTHR10272:SF14">
    <property type="entry name" value="PAF ACETYLHYDROLASE FAMILY PROTEIN"/>
    <property type="match status" value="1"/>
</dbReference>
<keyword evidence="3" id="KW-0443">Lipid metabolism</keyword>
<sequence>MRITKIGFLIAFALATTSVRAAGLASIDVPANGDGPALKAFVWSPCATPPSEVKLGPVALPAVRGCPIAGSKLPLVIISHGHGGGSLNHHDTAEALADAGFLVVAVNHPGDNFSDLSRAGDISIMFQRPTDIKRLIDFIIGKWPEAAKIDPDRIGFFGFSRGGYTGLVLAGAVPDFRDPNVPCPEPAPICGEIRRNEIPAKPLARDGRIRALVLADPLSFFSNRESLKAVGAPIQLWSSEHGGDGVLPESVAALAVNLPDRPDFHAVPGSAHFAFLAPCPAALAASQPEICKDQAGFDRAAFHRSFDAEVLAFFRRHLGASRTP</sequence>
<evidence type="ECO:0000256" key="4">
    <source>
        <dbReference type="SAM" id="SignalP"/>
    </source>
</evidence>
<dbReference type="InterPro" id="IPR022742">
    <property type="entry name" value="Hydrolase_4"/>
</dbReference>
<dbReference type="InterPro" id="IPR029058">
    <property type="entry name" value="AB_hydrolase_fold"/>
</dbReference>
<dbReference type="PIRSF" id="PIRSF031982">
    <property type="entry name" value="UCP031982_abhydr"/>
    <property type="match status" value="1"/>
</dbReference>
<feature type="domain" description="Serine aminopeptidase S33" evidence="5">
    <location>
        <begin position="75"/>
        <end position="173"/>
    </location>
</feature>
<proteinExistence type="predicted"/>
<dbReference type="RefSeq" id="WP_092843091.1">
    <property type="nucleotide sequence ID" value="NZ_FMAH01000001.1"/>
</dbReference>
<keyword evidence="4" id="KW-0732">Signal</keyword>
<keyword evidence="7" id="KW-1185">Reference proteome</keyword>
<dbReference type="Proteomes" id="UP000199435">
    <property type="component" value="Unassembled WGS sequence"/>
</dbReference>
<evidence type="ECO:0000256" key="2">
    <source>
        <dbReference type="ARBA" id="ARBA00022963"/>
    </source>
</evidence>
<accession>A0A1C3TXC8</accession>
<dbReference type="PANTHER" id="PTHR10272">
    <property type="entry name" value="PLATELET-ACTIVATING FACTOR ACETYLHYDROLASE"/>
    <property type="match status" value="1"/>
</dbReference>
<reference evidence="7" key="1">
    <citation type="submission" date="2016-08" db="EMBL/GenBank/DDBJ databases">
        <authorList>
            <person name="Varghese N."/>
            <person name="Submissions Spin"/>
        </authorList>
    </citation>
    <scope>NUCLEOTIDE SEQUENCE [LARGE SCALE GENOMIC DNA]</scope>
    <source>
        <strain evidence="7">HAMBI 2971</strain>
    </source>
</reference>
<dbReference type="STRING" id="411945.GA0061102_1001145"/>
<keyword evidence="1 6" id="KW-0378">Hydrolase</keyword>
<feature type="signal peptide" evidence="4">
    <location>
        <begin position="1"/>
        <end position="21"/>
    </location>
</feature>
<evidence type="ECO:0000313" key="7">
    <source>
        <dbReference type="Proteomes" id="UP000199435"/>
    </source>
</evidence>
<dbReference type="Gene3D" id="3.40.50.1820">
    <property type="entry name" value="alpha/beta hydrolase"/>
    <property type="match status" value="1"/>
</dbReference>
<evidence type="ECO:0000259" key="5">
    <source>
        <dbReference type="Pfam" id="PF12146"/>
    </source>
</evidence>
<organism evidence="6 7">
    <name type="scientific">Rhizobium miluonense</name>
    <dbReference type="NCBI Taxonomy" id="411945"/>
    <lineage>
        <taxon>Bacteria</taxon>
        <taxon>Pseudomonadati</taxon>
        <taxon>Pseudomonadota</taxon>
        <taxon>Alphaproteobacteria</taxon>
        <taxon>Hyphomicrobiales</taxon>
        <taxon>Rhizobiaceae</taxon>
        <taxon>Rhizobium/Agrobacterium group</taxon>
        <taxon>Rhizobium</taxon>
    </lineage>
</organism>
<dbReference type="GO" id="GO:0016042">
    <property type="term" value="P:lipid catabolic process"/>
    <property type="evidence" value="ECO:0007669"/>
    <property type="project" value="UniProtKB-KW"/>
</dbReference>
<evidence type="ECO:0000313" key="6">
    <source>
        <dbReference type="EMBL" id="SCB07910.1"/>
    </source>
</evidence>
<dbReference type="GO" id="GO:0003847">
    <property type="term" value="F:1-alkyl-2-acetylglycerophosphocholine esterase activity"/>
    <property type="evidence" value="ECO:0007669"/>
    <property type="project" value="TreeGrafter"/>
</dbReference>
<name>A0A1C3TXC8_9HYPH</name>
<dbReference type="SUPFAM" id="SSF53474">
    <property type="entry name" value="alpha/beta-Hydrolases"/>
    <property type="match status" value="1"/>
</dbReference>
<evidence type="ECO:0000256" key="1">
    <source>
        <dbReference type="ARBA" id="ARBA00022801"/>
    </source>
</evidence>
<dbReference type="InterPro" id="IPR016986">
    <property type="entry name" value="UCP031982_abhydr"/>
</dbReference>
<dbReference type="EMBL" id="FMAH01000001">
    <property type="protein sequence ID" value="SCB07910.1"/>
    <property type="molecule type" value="Genomic_DNA"/>
</dbReference>
<dbReference type="OrthoDB" id="9814760at2"/>
<keyword evidence="2" id="KW-0442">Lipid degradation</keyword>